<proteinExistence type="predicted"/>
<sequence>MPRNPLWILSALKLSPNALLQDLIPLDACLTAKNEDCVLFPLTFIEMGKLHEQRVILYLSCVIPTNEMEKENPSLNIFHTDFVVFSLLAVIYLPGSAVANGKQIEDWTVNTPPIYLWSRADSTRAWSQQKAVLVMSDIEGRESGRTKKHSGGNLNGMQNEGRSSTGSVLPGENDIAIPFEADDMYIDMDISPINFPNSSADIHSSLESKPPESHGASGIMAGD</sequence>
<protein>
    <recommendedName>
        <fullName evidence="3">DM2 domain-containing protein</fullName>
    </recommendedName>
</protein>
<evidence type="ECO:0000256" key="1">
    <source>
        <dbReference type="SAM" id="MobiDB-lite"/>
    </source>
</evidence>
<dbReference type="InterPro" id="IPR058939">
    <property type="entry name" value="Mtase_EDM2"/>
</dbReference>
<dbReference type="EMBL" id="JAAWWB010001449">
    <property type="protein sequence ID" value="KAG6736014.1"/>
    <property type="molecule type" value="Genomic_DNA"/>
</dbReference>
<gene>
    <name evidence="4" type="ORF">POTOM_061296</name>
</gene>
<feature type="region of interest" description="Disordered" evidence="1">
    <location>
        <begin position="199"/>
        <end position="223"/>
    </location>
</feature>
<feature type="chain" id="PRO_5036452666" description="DM2 domain-containing protein" evidence="2">
    <location>
        <begin position="21"/>
        <end position="223"/>
    </location>
</feature>
<evidence type="ECO:0000313" key="4">
    <source>
        <dbReference type="EMBL" id="KAG6736014.1"/>
    </source>
</evidence>
<keyword evidence="2" id="KW-0732">Signal</keyword>
<evidence type="ECO:0000313" key="5">
    <source>
        <dbReference type="Proteomes" id="UP000886885"/>
    </source>
</evidence>
<comment type="caution">
    <text evidence="4">The sequence shown here is derived from an EMBL/GenBank/DDBJ whole genome shotgun (WGS) entry which is preliminary data.</text>
</comment>
<dbReference type="Proteomes" id="UP000886885">
    <property type="component" value="Unassembled WGS sequence"/>
</dbReference>
<evidence type="ECO:0000259" key="3">
    <source>
        <dbReference type="Pfam" id="PF26055"/>
    </source>
</evidence>
<organism evidence="4 5">
    <name type="scientific">Populus tomentosa</name>
    <name type="common">Chinese white poplar</name>
    <dbReference type="NCBI Taxonomy" id="118781"/>
    <lineage>
        <taxon>Eukaryota</taxon>
        <taxon>Viridiplantae</taxon>
        <taxon>Streptophyta</taxon>
        <taxon>Embryophyta</taxon>
        <taxon>Tracheophyta</taxon>
        <taxon>Spermatophyta</taxon>
        <taxon>Magnoliopsida</taxon>
        <taxon>eudicotyledons</taxon>
        <taxon>Gunneridae</taxon>
        <taxon>Pentapetalae</taxon>
        <taxon>rosids</taxon>
        <taxon>fabids</taxon>
        <taxon>Malpighiales</taxon>
        <taxon>Salicaceae</taxon>
        <taxon>Saliceae</taxon>
        <taxon>Populus</taxon>
    </lineage>
</organism>
<name>A0A8X8C1B3_POPTO</name>
<dbReference type="OrthoDB" id="859843at2759"/>
<feature type="region of interest" description="Disordered" evidence="1">
    <location>
        <begin position="140"/>
        <end position="172"/>
    </location>
</feature>
<dbReference type="AlphaFoldDB" id="A0A8X8C1B3"/>
<dbReference type="Pfam" id="PF26055">
    <property type="entry name" value="Mtase_EDM2"/>
    <property type="match status" value="1"/>
</dbReference>
<feature type="compositionally biased region" description="Polar residues" evidence="1">
    <location>
        <begin position="155"/>
        <end position="167"/>
    </location>
</feature>
<keyword evidence="5" id="KW-1185">Reference proteome</keyword>
<feature type="domain" description="DM2" evidence="3">
    <location>
        <begin position="66"/>
        <end position="125"/>
    </location>
</feature>
<accession>A0A8X8C1B3</accession>
<reference evidence="4" key="1">
    <citation type="journal article" date="2020" name="bioRxiv">
        <title>Hybrid origin of Populus tomentosa Carr. identified through genome sequencing and phylogenomic analysis.</title>
        <authorList>
            <person name="An X."/>
            <person name="Gao K."/>
            <person name="Chen Z."/>
            <person name="Li J."/>
            <person name="Yang X."/>
            <person name="Yang X."/>
            <person name="Zhou J."/>
            <person name="Guo T."/>
            <person name="Zhao T."/>
            <person name="Huang S."/>
            <person name="Miao D."/>
            <person name="Khan W.U."/>
            <person name="Rao P."/>
            <person name="Ye M."/>
            <person name="Lei B."/>
            <person name="Liao W."/>
            <person name="Wang J."/>
            <person name="Ji L."/>
            <person name="Li Y."/>
            <person name="Guo B."/>
            <person name="Mustafa N.S."/>
            <person name="Li S."/>
            <person name="Yun Q."/>
            <person name="Keller S.R."/>
            <person name="Mao J."/>
            <person name="Zhang R."/>
            <person name="Strauss S.H."/>
        </authorList>
    </citation>
    <scope>NUCLEOTIDE SEQUENCE</scope>
    <source>
        <strain evidence="4">GM15</strain>
        <tissue evidence="4">Leaf</tissue>
    </source>
</reference>
<feature type="signal peptide" evidence="2">
    <location>
        <begin position="1"/>
        <end position="20"/>
    </location>
</feature>
<evidence type="ECO:0000256" key="2">
    <source>
        <dbReference type="SAM" id="SignalP"/>
    </source>
</evidence>